<keyword evidence="3 5" id="KW-0560">Oxidoreductase</keyword>
<keyword evidence="4" id="KW-0520">NAD</keyword>
<evidence type="ECO:0000313" key="9">
    <source>
        <dbReference type="Proteomes" id="UP000199544"/>
    </source>
</evidence>
<protein>
    <submittedName>
        <fullName evidence="8">D-3-phosphoglycerate dehydrogenase</fullName>
    </submittedName>
</protein>
<dbReference type="InterPro" id="IPR006140">
    <property type="entry name" value="D-isomer_DH_NAD-bd"/>
</dbReference>
<keyword evidence="9" id="KW-1185">Reference proteome</keyword>
<feature type="domain" description="D-isomer specific 2-hydroxyacid dehydrogenase NAD-binding" evidence="7">
    <location>
        <begin position="133"/>
        <end position="308"/>
    </location>
</feature>
<sequence length="331" mass="36658">MKLLAISDLFIPSDVMENGLSSLKSKGIEIEVREWNHTSLEMLQKDNIEVETKGPEAVSVPEALYEGIEDFDMLIVHFAPVTKTVLQRAKKLQLVGVLRGGTENIDQEAAAQQNIEVLNTPGRNARAVAEFTLGMILSEVRNIARSHAALKQGNWIKDFPNSDAIPELAGKTVGIIGLGNIGIRLATYLHALECNIIVFDEYTNDIPAPYKKVDLDTLLRESDIVSLHLRLSKDTQHFIGQEELDQMKPSAVLINTARSGLIDEKALVQRLKEKKIMGAALDVFDHEPLDANDELVKLDNVTITTHIAGSTIDAFRNSPKQLAKEILNKLR</sequence>
<dbReference type="RefSeq" id="WP_090236247.1">
    <property type="nucleotide sequence ID" value="NZ_FNHW01000001.1"/>
</dbReference>
<dbReference type="PANTHER" id="PTHR42789">
    <property type="entry name" value="D-ISOMER SPECIFIC 2-HYDROXYACID DEHYDROGENASE FAMILY PROTEIN (AFU_ORTHOLOGUE AFUA_6G10090)"/>
    <property type="match status" value="1"/>
</dbReference>
<name>A0A1G9YI02_9BACL</name>
<dbReference type="AlphaFoldDB" id="A0A1G9YI02"/>
<keyword evidence="2" id="KW-0028">Amino-acid biosynthesis</keyword>
<evidence type="ECO:0000256" key="4">
    <source>
        <dbReference type="ARBA" id="ARBA00023027"/>
    </source>
</evidence>
<evidence type="ECO:0000259" key="7">
    <source>
        <dbReference type="Pfam" id="PF02826"/>
    </source>
</evidence>
<feature type="domain" description="D-isomer specific 2-hydroxyacid dehydrogenase catalytic" evidence="6">
    <location>
        <begin position="38"/>
        <end position="322"/>
    </location>
</feature>
<dbReference type="SUPFAM" id="SSF51735">
    <property type="entry name" value="NAD(P)-binding Rossmann-fold domains"/>
    <property type="match status" value="1"/>
</dbReference>
<dbReference type="Gene3D" id="3.40.50.720">
    <property type="entry name" value="NAD(P)-binding Rossmann-like Domain"/>
    <property type="match status" value="2"/>
</dbReference>
<accession>A0A1G9YI02</accession>
<dbReference type="InterPro" id="IPR006139">
    <property type="entry name" value="D-isomer_2_OHA_DH_cat_dom"/>
</dbReference>
<evidence type="ECO:0000256" key="3">
    <source>
        <dbReference type="ARBA" id="ARBA00023002"/>
    </source>
</evidence>
<dbReference type="PANTHER" id="PTHR42789:SF1">
    <property type="entry name" value="D-ISOMER SPECIFIC 2-HYDROXYACID DEHYDROGENASE FAMILY PROTEIN (AFU_ORTHOLOGUE AFUA_6G10090)"/>
    <property type="match status" value="1"/>
</dbReference>
<proteinExistence type="inferred from homology"/>
<dbReference type="STRING" id="459525.SAMN04488137_3455"/>
<evidence type="ECO:0000256" key="2">
    <source>
        <dbReference type="ARBA" id="ARBA00022605"/>
    </source>
</evidence>
<organism evidence="8 9">
    <name type="scientific">Fictibacillus solisalsi</name>
    <dbReference type="NCBI Taxonomy" id="459525"/>
    <lineage>
        <taxon>Bacteria</taxon>
        <taxon>Bacillati</taxon>
        <taxon>Bacillota</taxon>
        <taxon>Bacilli</taxon>
        <taxon>Bacillales</taxon>
        <taxon>Fictibacillaceae</taxon>
        <taxon>Fictibacillus</taxon>
    </lineage>
</organism>
<dbReference type="GO" id="GO:0051287">
    <property type="term" value="F:NAD binding"/>
    <property type="evidence" value="ECO:0007669"/>
    <property type="project" value="InterPro"/>
</dbReference>
<dbReference type="GO" id="GO:0008652">
    <property type="term" value="P:amino acid biosynthetic process"/>
    <property type="evidence" value="ECO:0007669"/>
    <property type="project" value="UniProtKB-KW"/>
</dbReference>
<dbReference type="Pfam" id="PF00389">
    <property type="entry name" value="2-Hacid_dh"/>
    <property type="match status" value="1"/>
</dbReference>
<dbReference type="InterPro" id="IPR050857">
    <property type="entry name" value="D-2-hydroxyacid_DH"/>
</dbReference>
<dbReference type="SUPFAM" id="SSF52283">
    <property type="entry name" value="Formate/glycerate dehydrogenase catalytic domain-like"/>
    <property type="match status" value="1"/>
</dbReference>
<dbReference type="InterPro" id="IPR029752">
    <property type="entry name" value="D-isomer_DH_CS1"/>
</dbReference>
<comment type="similarity">
    <text evidence="1 5">Belongs to the D-isomer specific 2-hydroxyacid dehydrogenase family.</text>
</comment>
<dbReference type="GO" id="GO:0016616">
    <property type="term" value="F:oxidoreductase activity, acting on the CH-OH group of donors, NAD or NADP as acceptor"/>
    <property type="evidence" value="ECO:0007669"/>
    <property type="project" value="InterPro"/>
</dbReference>
<reference evidence="9" key="1">
    <citation type="submission" date="2016-10" db="EMBL/GenBank/DDBJ databases">
        <authorList>
            <person name="Varghese N."/>
            <person name="Submissions S."/>
        </authorList>
    </citation>
    <scope>NUCLEOTIDE SEQUENCE [LARGE SCALE GENOMIC DNA]</scope>
    <source>
        <strain evidence="9">CGMCC 1.6854</strain>
    </source>
</reference>
<dbReference type="PROSITE" id="PS00065">
    <property type="entry name" value="D_2_HYDROXYACID_DH_1"/>
    <property type="match status" value="1"/>
</dbReference>
<dbReference type="InterPro" id="IPR036291">
    <property type="entry name" value="NAD(P)-bd_dom_sf"/>
</dbReference>
<evidence type="ECO:0000313" key="8">
    <source>
        <dbReference type="EMBL" id="SDN08838.1"/>
    </source>
</evidence>
<dbReference type="EMBL" id="FNHW01000001">
    <property type="protein sequence ID" value="SDN08838.1"/>
    <property type="molecule type" value="Genomic_DNA"/>
</dbReference>
<dbReference type="CDD" id="cd12171">
    <property type="entry name" value="2-Hacid_dh_10"/>
    <property type="match status" value="1"/>
</dbReference>
<dbReference type="Proteomes" id="UP000199544">
    <property type="component" value="Unassembled WGS sequence"/>
</dbReference>
<evidence type="ECO:0000259" key="6">
    <source>
        <dbReference type="Pfam" id="PF00389"/>
    </source>
</evidence>
<evidence type="ECO:0000256" key="1">
    <source>
        <dbReference type="ARBA" id="ARBA00005854"/>
    </source>
</evidence>
<dbReference type="OrthoDB" id="9805416at2"/>
<dbReference type="Pfam" id="PF02826">
    <property type="entry name" value="2-Hacid_dh_C"/>
    <property type="match status" value="1"/>
</dbReference>
<dbReference type="FunFam" id="3.40.50.720:FF:000203">
    <property type="entry name" value="D-3-phosphoglycerate dehydrogenase (SerA)"/>
    <property type="match status" value="1"/>
</dbReference>
<gene>
    <name evidence="8" type="ORF">SAMN04488137_3455</name>
</gene>
<evidence type="ECO:0000256" key="5">
    <source>
        <dbReference type="RuleBase" id="RU003719"/>
    </source>
</evidence>